<dbReference type="Gene3D" id="2.70.98.60">
    <property type="entry name" value="alpha-galactosidase from lactobacil brevis"/>
    <property type="match status" value="1"/>
</dbReference>
<keyword evidence="1" id="KW-0378">Hydrolase</keyword>
<dbReference type="GO" id="GO:0004557">
    <property type="term" value="F:alpha-galactosidase activity"/>
    <property type="evidence" value="ECO:0007669"/>
    <property type="project" value="InterPro"/>
</dbReference>
<accession>A0A1R1SCK0</accession>
<dbReference type="GO" id="GO:0016052">
    <property type="term" value="P:carbohydrate catabolic process"/>
    <property type="evidence" value="ECO:0007669"/>
    <property type="project" value="InterPro"/>
</dbReference>
<dbReference type="PRINTS" id="PR00743">
    <property type="entry name" value="GLHYDRLASE36"/>
</dbReference>
<name>A0A1R1SCK0_9ACTN</name>
<dbReference type="STRING" id="67365.GCA_001704635_02450"/>
<dbReference type="Pfam" id="PF02065">
    <property type="entry name" value="Melibiase"/>
    <property type="match status" value="1"/>
</dbReference>
<evidence type="ECO:0000256" key="2">
    <source>
        <dbReference type="ARBA" id="ARBA00023295"/>
    </source>
</evidence>
<dbReference type="InterPro" id="IPR002252">
    <property type="entry name" value="Glyco_hydro_36"/>
</dbReference>
<dbReference type="GeneID" id="96747257"/>
<dbReference type="Proteomes" id="UP000186168">
    <property type="component" value="Unassembled WGS sequence"/>
</dbReference>
<keyword evidence="4" id="KW-1185">Reference proteome</keyword>
<dbReference type="AlphaFoldDB" id="A0A1R1SCK0"/>
<dbReference type="InterPro" id="IPR038417">
    <property type="entry name" value="Alpga-gal_N_sf"/>
</dbReference>
<gene>
    <name evidence="3" type="ORF">SPAR_29391</name>
</gene>
<dbReference type="EMBL" id="ASQP01000387">
    <property type="protein sequence ID" value="OMI35759.1"/>
    <property type="molecule type" value="Genomic_DNA"/>
</dbReference>
<keyword evidence="2" id="KW-0326">Glycosidase</keyword>
<dbReference type="InterPro" id="IPR017853">
    <property type="entry name" value="GH"/>
</dbReference>
<evidence type="ECO:0000313" key="4">
    <source>
        <dbReference type="Proteomes" id="UP000186168"/>
    </source>
</evidence>
<dbReference type="RefSeq" id="WP_065967177.1">
    <property type="nucleotide sequence ID" value="NZ_ASQP01000387.1"/>
</dbReference>
<dbReference type="PANTHER" id="PTHR43053:SF3">
    <property type="entry name" value="ALPHA-GALACTOSIDASE C-RELATED"/>
    <property type="match status" value="1"/>
</dbReference>
<proteinExistence type="predicted"/>
<sequence>MTSAPRTLRWGHSALEVEIGVGDDGTARLTRVGLPGGTPPERRSWPPLPLVEVTAAGHGRAWSGGRLIDTSLGGRLRYRAHRATRDGDWHVLTVELHDSGTGLGAEVVYRSPEAVPVLRGEVILRNEGRDTLHLESVSSLVVGCLADGPEAIGDADLLWAENDWVAECRWQRKPMRVTSPVLNDRAVAYDNGKGEFTQTGRGVWSSCGRLPMGGLADRRSGRTWLWQIEHNGGGWHWECGARDELAYVALLGPNDTHHGWRHPLEPGDEFRTVPVALAFSADGGPDEAFAALTRYRRAIRRPHPDHQRLPVIFNDYMNCLMGDPTTEKLLPLIDAAAEAGAEYFVIDAGWYDGDNGGWWDSVGAWEPAASRFPGDRGIHEVLDRVRERGMVPGLWLEPEVIGVRSPMATSLPDEAFFRRDGVRVTETGRHHLDLRHPAARAHLDQVVDRLVGEWGVGYLKLDHNIDPGSGTSAHPGETPGAGLLGHNRAHLDWLDGVLDRYPHLVVENCSSGGMRWDYALLSRLQLQSTSDQQNLQLYAPIAASAPTAVTPEQGAVWAYPRPEDSPDEVAFTMANALLGRVHLSGMLPDLRPEDRALVHEAIEVYKAIRTDLAQAVPAWPLGLPAWNDPWLALALRTPATTYLTVWRRPGAEATTTLPLPHLQGSAARVDILYPTASQAAPSWDPETAELTLTLPTAPSAVLLRLAPAVPDSP</sequence>
<dbReference type="Gene3D" id="3.20.20.70">
    <property type="entry name" value="Aldolase class I"/>
    <property type="match status" value="1"/>
</dbReference>
<comment type="caution">
    <text evidence="3">The sequence shown here is derived from an EMBL/GenBank/DDBJ whole genome shotgun (WGS) entry which is preliminary data.</text>
</comment>
<reference evidence="3 4" key="1">
    <citation type="submission" date="2013-05" db="EMBL/GenBank/DDBJ databases">
        <title>Genome sequence of Streptomyces sparsogenes DSM 40356.</title>
        <authorList>
            <person name="Coyne S."/>
            <person name="Seebeck F.P."/>
        </authorList>
    </citation>
    <scope>NUCLEOTIDE SEQUENCE [LARGE SCALE GENOMIC DNA]</scope>
    <source>
        <strain evidence="3 4">DSM 40356</strain>
    </source>
</reference>
<evidence type="ECO:0000256" key="1">
    <source>
        <dbReference type="ARBA" id="ARBA00022801"/>
    </source>
</evidence>
<dbReference type="SUPFAM" id="SSF51445">
    <property type="entry name" value="(Trans)glycosidases"/>
    <property type="match status" value="1"/>
</dbReference>
<evidence type="ECO:0000313" key="3">
    <source>
        <dbReference type="EMBL" id="OMI35759.1"/>
    </source>
</evidence>
<dbReference type="CDD" id="cd14791">
    <property type="entry name" value="GH36"/>
    <property type="match status" value="1"/>
</dbReference>
<protein>
    <submittedName>
        <fullName evidence="3">Alpha-galactosidase</fullName>
    </submittedName>
</protein>
<dbReference type="InterPro" id="IPR050985">
    <property type="entry name" value="Alpha-glycosidase_related"/>
</dbReference>
<dbReference type="InterPro" id="IPR013785">
    <property type="entry name" value="Aldolase_TIM"/>
</dbReference>
<organism evidence="3 4">
    <name type="scientific">Streptomyces sparsogenes DSM 40356</name>
    <dbReference type="NCBI Taxonomy" id="1331668"/>
    <lineage>
        <taxon>Bacteria</taxon>
        <taxon>Bacillati</taxon>
        <taxon>Actinomycetota</taxon>
        <taxon>Actinomycetes</taxon>
        <taxon>Kitasatosporales</taxon>
        <taxon>Streptomycetaceae</taxon>
        <taxon>Streptomyces</taxon>
    </lineage>
</organism>
<dbReference type="PANTHER" id="PTHR43053">
    <property type="entry name" value="GLYCOSIDASE FAMILY 31"/>
    <property type="match status" value="1"/>
</dbReference>